<evidence type="ECO:0000313" key="1">
    <source>
        <dbReference type="EMBL" id="KAI3821043.1"/>
    </source>
</evidence>
<gene>
    <name evidence="1" type="ORF">L1987_08599</name>
</gene>
<accession>A0ACB9JN14</accession>
<organism evidence="1 2">
    <name type="scientific">Smallanthus sonchifolius</name>
    <dbReference type="NCBI Taxonomy" id="185202"/>
    <lineage>
        <taxon>Eukaryota</taxon>
        <taxon>Viridiplantae</taxon>
        <taxon>Streptophyta</taxon>
        <taxon>Embryophyta</taxon>
        <taxon>Tracheophyta</taxon>
        <taxon>Spermatophyta</taxon>
        <taxon>Magnoliopsida</taxon>
        <taxon>eudicotyledons</taxon>
        <taxon>Gunneridae</taxon>
        <taxon>Pentapetalae</taxon>
        <taxon>asterids</taxon>
        <taxon>campanulids</taxon>
        <taxon>Asterales</taxon>
        <taxon>Asteraceae</taxon>
        <taxon>Asteroideae</taxon>
        <taxon>Heliantheae alliance</taxon>
        <taxon>Millerieae</taxon>
        <taxon>Smallanthus</taxon>
    </lineage>
</organism>
<proteinExistence type="predicted"/>
<comment type="caution">
    <text evidence="1">The sequence shown here is derived from an EMBL/GenBank/DDBJ whole genome shotgun (WGS) entry which is preliminary data.</text>
</comment>
<dbReference type="EMBL" id="CM042020">
    <property type="protein sequence ID" value="KAI3821043.1"/>
    <property type="molecule type" value="Genomic_DNA"/>
</dbReference>
<sequence>MSVKPLNYQLIALNGTERNKSKKHPIEEKEHHLGWKQHSCGTSIPWHVGDKPYEPDTYLPSRTKASQSNKALGQGKTRKKKGSQRQSFQVNIDYLPTLQGQEEEKSTKQKQLKQQLTVSDRGGEARGKEQTLRLITDTWTCLGTDWFPGPSKAICLLGSGCRPFALGYLLSPRSWDLL</sequence>
<dbReference type="Proteomes" id="UP001056120">
    <property type="component" value="Linkage Group LG03"/>
</dbReference>
<reference evidence="1 2" key="2">
    <citation type="journal article" date="2022" name="Mol. Ecol. Resour.">
        <title>The genomes of chicory, endive, great burdock and yacon provide insights into Asteraceae paleo-polyploidization history and plant inulin production.</title>
        <authorList>
            <person name="Fan W."/>
            <person name="Wang S."/>
            <person name="Wang H."/>
            <person name="Wang A."/>
            <person name="Jiang F."/>
            <person name="Liu H."/>
            <person name="Zhao H."/>
            <person name="Xu D."/>
            <person name="Zhang Y."/>
        </authorList>
    </citation>
    <scope>NUCLEOTIDE SEQUENCE [LARGE SCALE GENOMIC DNA]</scope>
    <source>
        <strain evidence="2">cv. Yunnan</strain>
        <tissue evidence="1">Leaves</tissue>
    </source>
</reference>
<protein>
    <submittedName>
        <fullName evidence="1">Uncharacterized protein</fullName>
    </submittedName>
</protein>
<keyword evidence="2" id="KW-1185">Reference proteome</keyword>
<reference evidence="2" key="1">
    <citation type="journal article" date="2022" name="Mol. Ecol. Resour.">
        <title>The genomes of chicory, endive, great burdock and yacon provide insights into Asteraceae palaeo-polyploidization history and plant inulin production.</title>
        <authorList>
            <person name="Fan W."/>
            <person name="Wang S."/>
            <person name="Wang H."/>
            <person name="Wang A."/>
            <person name="Jiang F."/>
            <person name="Liu H."/>
            <person name="Zhao H."/>
            <person name="Xu D."/>
            <person name="Zhang Y."/>
        </authorList>
    </citation>
    <scope>NUCLEOTIDE SEQUENCE [LARGE SCALE GENOMIC DNA]</scope>
    <source>
        <strain evidence="2">cv. Yunnan</strain>
    </source>
</reference>
<evidence type="ECO:0000313" key="2">
    <source>
        <dbReference type="Proteomes" id="UP001056120"/>
    </source>
</evidence>
<name>A0ACB9JN14_9ASTR</name>